<dbReference type="OrthoDB" id="6025791at2"/>
<dbReference type="Proteomes" id="UP000005317">
    <property type="component" value="Unassembled WGS sequence"/>
</dbReference>
<dbReference type="InterPro" id="IPR011990">
    <property type="entry name" value="TPR-like_helical_dom_sf"/>
</dbReference>
<sequence precursor="true">MKRNLLILIFLAFSPTKLLMADNVSPTLEASDSFPLGSWDNPVKCNSPSGEREYLSRLRCSSGDMVDFERLGNSGEGVFGNIVDDYELRCINSKKTVHVYMDMYHDYRESQPIDGFSIISDEWGKEISSALDLLESKKYNEALHVSEKAVEELPPDNIIDDRKYVTYYLIGMIHMNERIFHKAQVAFLKSVTLQESFPSKKDERFYEKVIIFYSLALAYDNKSKEALSILERKINPCSSKKESLCNALKSEKKLIPSLESLINEY</sequence>
<reference evidence="3" key="1">
    <citation type="journal article" date="2011" name="Stand. Genomic Sci.">
        <title>Genome sequence of the filamentous, gliding Thiothrix nivea neotype strain (JP2(T)).</title>
        <authorList>
            <person name="Lapidus A."/>
            <person name="Nolan M."/>
            <person name="Lucas S."/>
            <person name="Glavina Del Rio T."/>
            <person name="Tice H."/>
            <person name="Cheng J.F."/>
            <person name="Tapia R."/>
            <person name="Han C."/>
            <person name="Goodwin L."/>
            <person name="Pitluck S."/>
            <person name="Liolios K."/>
            <person name="Pagani I."/>
            <person name="Ivanova N."/>
            <person name="Huntemann M."/>
            <person name="Mavromatis K."/>
            <person name="Mikhailova N."/>
            <person name="Pati A."/>
            <person name="Chen A."/>
            <person name="Palaniappan K."/>
            <person name="Land M."/>
            <person name="Brambilla E.M."/>
            <person name="Rohde M."/>
            <person name="Abt B."/>
            <person name="Verbarg S."/>
            <person name="Goker M."/>
            <person name="Bristow J."/>
            <person name="Eisen J.A."/>
            <person name="Markowitz V."/>
            <person name="Hugenholtz P."/>
            <person name="Kyrpides N.C."/>
            <person name="Klenk H.P."/>
            <person name="Woyke T."/>
        </authorList>
    </citation>
    <scope>NUCLEOTIDE SEQUENCE [LARGE SCALE GENOMIC DNA]</scope>
    <source>
        <strain evidence="3">ATCC 35100 / DSM 5205 / JP2</strain>
    </source>
</reference>
<name>A0A656HEB8_THINJ</name>
<keyword evidence="1" id="KW-0732">Signal</keyword>
<dbReference type="SUPFAM" id="SSF48452">
    <property type="entry name" value="TPR-like"/>
    <property type="match status" value="1"/>
</dbReference>
<evidence type="ECO:0008006" key="4">
    <source>
        <dbReference type="Google" id="ProtNLM"/>
    </source>
</evidence>
<dbReference type="Gene3D" id="1.25.40.10">
    <property type="entry name" value="Tetratricopeptide repeat domain"/>
    <property type="match status" value="1"/>
</dbReference>
<evidence type="ECO:0000256" key="1">
    <source>
        <dbReference type="SAM" id="SignalP"/>
    </source>
</evidence>
<evidence type="ECO:0000313" key="2">
    <source>
        <dbReference type="EMBL" id="EIJ35441.1"/>
    </source>
</evidence>
<keyword evidence="3" id="KW-1185">Reference proteome</keyword>
<evidence type="ECO:0000313" key="3">
    <source>
        <dbReference type="Proteomes" id="UP000005317"/>
    </source>
</evidence>
<feature type="chain" id="PRO_5024828629" description="Tetratricopeptide repeat protein" evidence="1">
    <location>
        <begin position="21"/>
        <end position="265"/>
    </location>
</feature>
<dbReference type="EMBL" id="JH651384">
    <property type="protein sequence ID" value="EIJ35441.1"/>
    <property type="molecule type" value="Genomic_DNA"/>
</dbReference>
<dbReference type="RefSeq" id="WP_002709342.1">
    <property type="nucleotide sequence ID" value="NZ_JH651384.1"/>
</dbReference>
<protein>
    <recommendedName>
        <fullName evidence="4">Tetratricopeptide repeat protein</fullName>
    </recommendedName>
</protein>
<organism evidence="2 3">
    <name type="scientific">Thiothrix nivea (strain ATCC 35100 / DSM 5205 / JP2)</name>
    <dbReference type="NCBI Taxonomy" id="870187"/>
    <lineage>
        <taxon>Bacteria</taxon>
        <taxon>Pseudomonadati</taxon>
        <taxon>Pseudomonadota</taxon>
        <taxon>Gammaproteobacteria</taxon>
        <taxon>Thiotrichales</taxon>
        <taxon>Thiotrichaceae</taxon>
        <taxon>Thiothrix</taxon>
    </lineage>
</organism>
<dbReference type="AlphaFoldDB" id="A0A656HEB8"/>
<gene>
    <name evidence="2" type="ORF">Thini_2910</name>
</gene>
<proteinExistence type="predicted"/>
<feature type="signal peptide" evidence="1">
    <location>
        <begin position="1"/>
        <end position="20"/>
    </location>
</feature>
<accession>A0A656HEB8</accession>